<organism evidence="15">
    <name type="scientific">hydrothermal vent metagenome</name>
    <dbReference type="NCBI Taxonomy" id="652676"/>
    <lineage>
        <taxon>unclassified sequences</taxon>
        <taxon>metagenomes</taxon>
        <taxon>ecological metagenomes</taxon>
    </lineage>
</organism>
<dbReference type="PROSITE" id="PS51975">
    <property type="entry name" value="RNASE_H_2"/>
    <property type="match status" value="1"/>
</dbReference>
<dbReference type="InterPro" id="IPR022898">
    <property type="entry name" value="RNase_HII"/>
</dbReference>
<evidence type="ECO:0000259" key="14">
    <source>
        <dbReference type="PROSITE" id="PS51975"/>
    </source>
</evidence>
<dbReference type="GO" id="GO:0006298">
    <property type="term" value="P:mismatch repair"/>
    <property type="evidence" value="ECO:0007669"/>
    <property type="project" value="TreeGrafter"/>
</dbReference>
<keyword evidence="9" id="KW-0540">Nuclease</keyword>
<keyword evidence="13" id="KW-0464">Manganese</keyword>
<evidence type="ECO:0000313" key="15">
    <source>
        <dbReference type="EMBL" id="CUV01196.1"/>
    </source>
</evidence>
<dbReference type="PANTHER" id="PTHR10954">
    <property type="entry name" value="RIBONUCLEASE H2 SUBUNIT A"/>
    <property type="match status" value="1"/>
</dbReference>
<name>A0A160V629_9ZZZZ</name>
<evidence type="ECO:0000256" key="9">
    <source>
        <dbReference type="ARBA" id="ARBA00022722"/>
    </source>
</evidence>
<dbReference type="InterPro" id="IPR024567">
    <property type="entry name" value="RNase_HII/HIII_dom"/>
</dbReference>
<evidence type="ECO:0000256" key="4">
    <source>
        <dbReference type="ARBA" id="ARBA00004496"/>
    </source>
</evidence>
<evidence type="ECO:0000256" key="3">
    <source>
        <dbReference type="ARBA" id="ARBA00001946"/>
    </source>
</evidence>
<dbReference type="GO" id="GO:0043137">
    <property type="term" value="P:DNA replication, removal of RNA primer"/>
    <property type="evidence" value="ECO:0007669"/>
    <property type="project" value="TreeGrafter"/>
</dbReference>
<comment type="cofactor">
    <cofactor evidence="3">
        <name>Mg(2+)</name>
        <dbReference type="ChEBI" id="CHEBI:18420"/>
    </cofactor>
</comment>
<gene>
    <name evidence="15" type="ORF">MGWOODY_Clf559</name>
</gene>
<dbReference type="EC" id="3.1.26.4" evidence="6"/>
<evidence type="ECO:0000256" key="1">
    <source>
        <dbReference type="ARBA" id="ARBA00000077"/>
    </source>
</evidence>
<evidence type="ECO:0000256" key="7">
    <source>
        <dbReference type="ARBA" id="ARBA00019179"/>
    </source>
</evidence>
<sequence length="214" mass="23236">MPDLSLESGILNSGVQFVAGVDEVGRGPLAGPVVAAAVILPPDLTGDELWLQSLDDSKKLTQARREHAAQVVHEHALAVGVGMVSPEDIDVMGIGRAALSAMLRAVGQLALQPGHLLLDFIHVRECPYTYDTIVKGDSRSYSIAAASNIAKVTRDRLMEEAEETYPGYYFARHKGYPTKAHFERLNELGPCPIHRRSFAPVAQASMFFPAESRT</sequence>
<dbReference type="InterPro" id="IPR001352">
    <property type="entry name" value="RNase_HII/HIII"/>
</dbReference>
<evidence type="ECO:0000256" key="6">
    <source>
        <dbReference type="ARBA" id="ARBA00012180"/>
    </source>
</evidence>
<dbReference type="Gene3D" id="3.30.420.10">
    <property type="entry name" value="Ribonuclease H-like superfamily/Ribonuclease H"/>
    <property type="match status" value="1"/>
</dbReference>
<dbReference type="GO" id="GO:0046872">
    <property type="term" value="F:metal ion binding"/>
    <property type="evidence" value="ECO:0007669"/>
    <property type="project" value="UniProtKB-KW"/>
</dbReference>
<comment type="catalytic activity">
    <reaction evidence="1">
        <text>Endonucleolytic cleavage to 5'-phosphomonoester.</text>
        <dbReference type="EC" id="3.1.26.4"/>
    </reaction>
</comment>
<dbReference type="EMBL" id="FAXA01000024">
    <property type="protein sequence ID" value="CUV01196.1"/>
    <property type="molecule type" value="Genomic_DNA"/>
</dbReference>
<keyword evidence="10" id="KW-0479">Metal-binding</keyword>
<feature type="domain" description="RNase H type-2" evidence="14">
    <location>
        <begin position="16"/>
        <end position="210"/>
    </location>
</feature>
<dbReference type="GO" id="GO:0032299">
    <property type="term" value="C:ribonuclease H2 complex"/>
    <property type="evidence" value="ECO:0007669"/>
    <property type="project" value="TreeGrafter"/>
</dbReference>
<comment type="cofactor">
    <cofactor evidence="2">
        <name>Mn(2+)</name>
        <dbReference type="ChEBI" id="CHEBI:29035"/>
    </cofactor>
</comment>
<dbReference type="PANTHER" id="PTHR10954:SF18">
    <property type="entry name" value="RIBONUCLEASE HII"/>
    <property type="match status" value="1"/>
</dbReference>
<dbReference type="GO" id="GO:0005737">
    <property type="term" value="C:cytoplasm"/>
    <property type="evidence" value="ECO:0007669"/>
    <property type="project" value="UniProtKB-SubCell"/>
</dbReference>
<evidence type="ECO:0000256" key="5">
    <source>
        <dbReference type="ARBA" id="ARBA00007383"/>
    </source>
</evidence>
<reference evidence="15" key="1">
    <citation type="submission" date="2015-10" db="EMBL/GenBank/DDBJ databases">
        <authorList>
            <person name="Gilbert D.G."/>
        </authorList>
    </citation>
    <scope>NUCLEOTIDE SEQUENCE</scope>
</reference>
<dbReference type="AlphaFoldDB" id="A0A160V629"/>
<dbReference type="NCBIfam" id="NF000595">
    <property type="entry name" value="PRK00015.1-3"/>
    <property type="match status" value="1"/>
</dbReference>
<keyword evidence="11" id="KW-0255">Endonuclease</keyword>
<evidence type="ECO:0000256" key="13">
    <source>
        <dbReference type="ARBA" id="ARBA00023211"/>
    </source>
</evidence>
<dbReference type="GO" id="GO:0004523">
    <property type="term" value="F:RNA-DNA hybrid ribonuclease activity"/>
    <property type="evidence" value="ECO:0007669"/>
    <property type="project" value="UniProtKB-EC"/>
</dbReference>
<accession>A0A160V629</accession>
<dbReference type="HAMAP" id="MF_00052_B">
    <property type="entry name" value="RNase_HII_B"/>
    <property type="match status" value="1"/>
</dbReference>
<comment type="subcellular location">
    <subcellularLocation>
        <location evidence="4">Cytoplasm</location>
    </subcellularLocation>
</comment>
<dbReference type="InterPro" id="IPR012337">
    <property type="entry name" value="RNaseH-like_sf"/>
</dbReference>
<dbReference type="GO" id="GO:0003723">
    <property type="term" value="F:RNA binding"/>
    <property type="evidence" value="ECO:0007669"/>
    <property type="project" value="InterPro"/>
</dbReference>
<protein>
    <recommendedName>
        <fullName evidence="7">Ribonuclease HII</fullName>
        <ecNumber evidence="6">3.1.26.4</ecNumber>
    </recommendedName>
</protein>
<dbReference type="SUPFAM" id="SSF53098">
    <property type="entry name" value="Ribonuclease H-like"/>
    <property type="match status" value="1"/>
</dbReference>
<evidence type="ECO:0000256" key="8">
    <source>
        <dbReference type="ARBA" id="ARBA00022490"/>
    </source>
</evidence>
<keyword evidence="8" id="KW-0963">Cytoplasm</keyword>
<evidence type="ECO:0000256" key="2">
    <source>
        <dbReference type="ARBA" id="ARBA00001936"/>
    </source>
</evidence>
<dbReference type="CDD" id="cd07182">
    <property type="entry name" value="RNase_HII_bacteria_HII_like"/>
    <property type="match status" value="1"/>
</dbReference>
<proteinExistence type="inferred from homology"/>
<evidence type="ECO:0000256" key="11">
    <source>
        <dbReference type="ARBA" id="ARBA00022759"/>
    </source>
</evidence>
<dbReference type="InterPro" id="IPR036397">
    <property type="entry name" value="RNaseH_sf"/>
</dbReference>
<evidence type="ECO:0000256" key="10">
    <source>
        <dbReference type="ARBA" id="ARBA00022723"/>
    </source>
</evidence>
<dbReference type="Pfam" id="PF01351">
    <property type="entry name" value="RNase_HII"/>
    <property type="match status" value="1"/>
</dbReference>
<comment type="similarity">
    <text evidence="5">Belongs to the RNase HII family.</text>
</comment>
<dbReference type="NCBIfam" id="NF000594">
    <property type="entry name" value="PRK00015.1-1"/>
    <property type="match status" value="1"/>
</dbReference>
<keyword evidence="12 15" id="KW-0378">Hydrolase</keyword>
<evidence type="ECO:0000256" key="12">
    <source>
        <dbReference type="ARBA" id="ARBA00022801"/>
    </source>
</evidence>